<comment type="function">
    <text evidence="9">Endonuclease that is involved in the suppression of homologous recombination and thus may have a key role in the control of bacterial genetic diversity.</text>
</comment>
<evidence type="ECO:0000313" key="13">
    <source>
        <dbReference type="EMBL" id="ANZ59647.1"/>
    </source>
</evidence>
<dbReference type="InterPro" id="IPR002625">
    <property type="entry name" value="Smr_dom"/>
</dbReference>
<dbReference type="Pfam" id="PF01713">
    <property type="entry name" value="Smr"/>
    <property type="match status" value="1"/>
</dbReference>
<keyword evidence="3 9" id="KW-0547">Nucleotide-binding</keyword>
<name>A0AB33BBN6_9LACO</name>
<dbReference type="GO" id="GO:0045910">
    <property type="term" value="P:negative regulation of DNA recombination"/>
    <property type="evidence" value="ECO:0007669"/>
    <property type="project" value="InterPro"/>
</dbReference>
<dbReference type="SMART" id="SM00463">
    <property type="entry name" value="SMR"/>
    <property type="match status" value="1"/>
</dbReference>
<dbReference type="EMBL" id="CP014907">
    <property type="protein sequence ID" value="ANZ59647.1"/>
    <property type="molecule type" value="Genomic_DNA"/>
</dbReference>
<dbReference type="SMART" id="SM00533">
    <property type="entry name" value="MUTSd"/>
    <property type="match status" value="1"/>
</dbReference>
<evidence type="ECO:0000313" key="14">
    <source>
        <dbReference type="Proteomes" id="UP000093346"/>
    </source>
</evidence>
<keyword evidence="8 9" id="KW-0238">DNA-binding</keyword>
<feature type="compositionally biased region" description="Basic residues" evidence="11">
    <location>
        <begin position="692"/>
        <end position="702"/>
    </location>
</feature>
<dbReference type="Proteomes" id="UP000093346">
    <property type="component" value="Chromosome"/>
</dbReference>
<keyword evidence="4 9" id="KW-0255">Endonuclease</keyword>
<dbReference type="NCBIfam" id="TIGR01069">
    <property type="entry name" value="mutS2"/>
    <property type="match status" value="1"/>
</dbReference>
<keyword evidence="5 9" id="KW-0378">Hydrolase</keyword>
<dbReference type="GO" id="GO:0016887">
    <property type="term" value="F:ATP hydrolysis activity"/>
    <property type="evidence" value="ECO:0007669"/>
    <property type="project" value="InterPro"/>
</dbReference>
<dbReference type="InterPro" id="IPR027417">
    <property type="entry name" value="P-loop_NTPase"/>
</dbReference>
<dbReference type="InterPro" id="IPR005747">
    <property type="entry name" value="MutS2"/>
</dbReference>
<dbReference type="SUPFAM" id="SSF52540">
    <property type="entry name" value="P-loop containing nucleoside triphosphate hydrolases"/>
    <property type="match status" value="1"/>
</dbReference>
<dbReference type="AlphaFoldDB" id="A0AB33BBN6"/>
<dbReference type="GO" id="GO:0004519">
    <property type="term" value="F:endonuclease activity"/>
    <property type="evidence" value="ECO:0007669"/>
    <property type="project" value="UniProtKB-UniRule"/>
</dbReference>
<dbReference type="Pfam" id="PF20297">
    <property type="entry name" value="MSSS"/>
    <property type="match status" value="1"/>
</dbReference>
<proteinExistence type="inferred from homology"/>
<comment type="similarity">
    <text evidence="9">Belongs to the DNA mismatch repair MutS family. MutS2 subfamily.</text>
</comment>
<dbReference type="PANTHER" id="PTHR48466:SF2">
    <property type="entry name" value="OS10G0509000 PROTEIN"/>
    <property type="match status" value="1"/>
</dbReference>
<feature type="coiled-coil region" evidence="10">
    <location>
        <begin position="522"/>
        <end position="563"/>
    </location>
</feature>
<dbReference type="GO" id="GO:0030983">
    <property type="term" value="F:mismatched DNA binding"/>
    <property type="evidence" value="ECO:0007669"/>
    <property type="project" value="InterPro"/>
</dbReference>
<dbReference type="GO" id="GO:0072344">
    <property type="term" value="P:rescue of stalled ribosome"/>
    <property type="evidence" value="ECO:0007669"/>
    <property type="project" value="UniProtKB-UniRule"/>
</dbReference>
<evidence type="ECO:0000256" key="9">
    <source>
        <dbReference type="HAMAP-Rule" id="MF_00092"/>
    </source>
</evidence>
<evidence type="ECO:0000259" key="12">
    <source>
        <dbReference type="PROSITE" id="PS50828"/>
    </source>
</evidence>
<evidence type="ECO:0000256" key="4">
    <source>
        <dbReference type="ARBA" id="ARBA00022759"/>
    </source>
</evidence>
<sequence length="785" mass="88238">MNKKILDTLEYQQIKQQINQYLATENGKKELNNLNPSNDEKKVNQWLDETDDGAHIYRLNHVIPIPKLKDISVYMKRLSVGASLNGKELAQINAVLLAVSRIKRFFTNLIDEKVDLKVLYTQVESFEDLPDITNRLKTAIDENGKLLDSASKSLFSIRKQITRLQNNIRSRMEKYMRGKQAKYLSESVITVRDDRYVIPVKTEYKQKFGGIVHDQSATGQTLYIEPGNVVELNNDLRREQINEREETKRILTELSDLIRPFQNELINNAVQLGHFDLINAKAKYAASIKATRPLISATNQVNLKNARHPLIDQEKVVGNTIEIGFDYRQIIITGPNTGGKTITIKTLGLLQLMAQSGLFVTADEGSQAGLFDNIFADIGDDQSIEQNLSTFSGHMDNIIDILHQITAKSLVLIDELGAGTDPHEGAALAMSILDAIGQSDSEVLATTHYPELKIYGYNRPETINASMEFDEKSLQPTYRLLIGIPGQSNALNIASRLGLDDAIITEARSLTDKDSQDINNMIKKLTAQTKAADERARKLEIELNDATELHSELSEKFNKFTNQKTQLINNAKREANQIVVQTKQKANEIIDDLHQKQKAANVNVKEHELIADKGKLNALEQQPEIKHNKVLKRIKKKHAFKIGDDVMVKTYGQRGVLLKKLDGNNWEVELGILKMKISENDMEKIIDNSQKQKSHPTVRRTRSSSMSPTLDLRGVRYDDAMQRLDRYIDSALLAGYPSVTIIHGKGTGALRKGVTNYLKQNRQVKSFGFSPANSGGDGSTIAKFK</sequence>
<dbReference type="InterPro" id="IPR045076">
    <property type="entry name" value="MutS"/>
</dbReference>
<comment type="function">
    <text evidence="9">Acts as a ribosome collision sensor, splitting the ribosome into its 2 subunits. Detects stalled/collided 70S ribosomes which it binds and splits by an ATP-hydrolysis driven conformational change. Acts upstream of the ribosome quality control system (RQC), a ribosome-associated complex that mediates the extraction of incompletely synthesized nascent chains from stalled ribosomes and their subsequent degradation. Probably generates substrates for RQC.</text>
</comment>
<dbReference type="CDD" id="cd03280">
    <property type="entry name" value="ABC_MutS2"/>
    <property type="match status" value="1"/>
</dbReference>
<organism evidence="13 14">
    <name type="scientific">Fructilactobacillus lindneri</name>
    <dbReference type="NCBI Taxonomy" id="53444"/>
    <lineage>
        <taxon>Bacteria</taxon>
        <taxon>Bacillati</taxon>
        <taxon>Bacillota</taxon>
        <taxon>Bacilli</taxon>
        <taxon>Lactobacillales</taxon>
        <taxon>Lactobacillaceae</taxon>
        <taxon>Fructilactobacillus</taxon>
    </lineage>
</organism>
<dbReference type="GO" id="GO:0140664">
    <property type="term" value="F:ATP-dependent DNA damage sensor activity"/>
    <property type="evidence" value="ECO:0007669"/>
    <property type="project" value="InterPro"/>
</dbReference>
<dbReference type="GO" id="GO:0043023">
    <property type="term" value="F:ribosomal large subunit binding"/>
    <property type="evidence" value="ECO:0007669"/>
    <property type="project" value="UniProtKB-UniRule"/>
</dbReference>
<dbReference type="HAMAP" id="MF_00092">
    <property type="entry name" value="MutS2"/>
    <property type="match status" value="1"/>
</dbReference>
<feature type="region of interest" description="Disordered" evidence="11">
    <location>
        <begin position="688"/>
        <end position="710"/>
    </location>
</feature>
<dbReference type="GO" id="GO:0005524">
    <property type="term" value="F:ATP binding"/>
    <property type="evidence" value="ECO:0007669"/>
    <property type="project" value="UniProtKB-UniRule"/>
</dbReference>
<evidence type="ECO:0000256" key="6">
    <source>
        <dbReference type="ARBA" id="ARBA00022840"/>
    </source>
</evidence>
<keyword evidence="7 9" id="KW-0694">RNA-binding</keyword>
<dbReference type="PANTHER" id="PTHR48466">
    <property type="entry name" value="OS10G0509000 PROTEIN-RELATED"/>
    <property type="match status" value="1"/>
</dbReference>
<dbReference type="GO" id="GO:0006298">
    <property type="term" value="P:mismatch repair"/>
    <property type="evidence" value="ECO:0007669"/>
    <property type="project" value="InterPro"/>
</dbReference>
<evidence type="ECO:0000256" key="7">
    <source>
        <dbReference type="ARBA" id="ARBA00022884"/>
    </source>
</evidence>
<dbReference type="InterPro" id="IPR007696">
    <property type="entry name" value="DNA_mismatch_repair_MutS_core"/>
</dbReference>
<dbReference type="KEGG" id="lle:AYR59_06320"/>
<dbReference type="RefSeq" id="WP_065866234.1">
    <property type="nucleotide sequence ID" value="NZ_CP014872.1"/>
</dbReference>
<dbReference type="Gene3D" id="3.30.1370.110">
    <property type="match status" value="1"/>
</dbReference>
<evidence type="ECO:0000256" key="3">
    <source>
        <dbReference type="ARBA" id="ARBA00022741"/>
    </source>
</evidence>
<protein>
    <recommendedName>
        <fullName evidence="9">Endonuclease MutS2</fullName>
        <ecNumber evidence="9">3.1.-.-</ecNumber>
    </recommendedName>
    <alternativeName>
        <fullName evidence="9">Ribosome-associated protein quality control-upstream factor</fullName>
        <shortName evidence="9">RQC-upstream factor</shortName>
        <shortName evidence="9">RqcU</shortName>
        <ecNumber evidence="9">3.6.4.-</ecNumber>
    </alternativeName>
</protein>
<dbReference type="Pfam" id="PF00488">
    <property type="entry name" value="MutS_V"/>
    <property type="match status" value="1"/>
</dbReference>
<evidence type="ECO:0000256" key="1">
    <source>
        <dbReference type="ARBA" id="ARBA00022722"/>
    </source>
</evidence>
<accession>A0AB33BBN6</accession>
<dbReference type="SMART" id="SM00534">
    <property type="entry name" value="MUTSac"/>
    <property type="match status" value="1"/>
</dbReference>
<dbReference type="GO" id="GO:0019843">
    <property type="term" value="F:rRNA binding"/>
    <property type="evidence" value="ECO:0007669"/>
    <property type="project" value="UniProtKB-UniRule"/>
</dbReference>
<evidence type="ECO:0000256" key="2">
    <source>
        <dbReference type="ARBA" id="ARBA00022730"/>
    </source>
</evidence>
<dbReference type="PROSITE" id="PS00486">
    <property type="entry name" value="DNA_MISMATCH_REPAIR_2"/>
    <property type="match status" value="1"/>
</dbReference>
<dbReference type="InterPro" id="IPR036187">
    <property type="entry name" value="DNA_mismatch_repair_MutS_sf"/>
</dbReference>
<reference evidence="13 14" key="1">
    <citation type="submission" date="2016-03" db="EMBL/GenBank/DDBJ databases">
        <title>Pediococcus and Lactobacillus from brewery environment - whole genome sequencing and assembly.</title>
        <authorList>
            <person name="Behr J."/>
            <person name="Geissler A.J."/>
            <person name="Vogel R.F."/>
        </authorList>
    </citation>
    <scope>NUCLEOTIDE SEQUENCE [LARGE SCALE GENOMIC DNA]</scope>
    <source>
        <strain evidence="13 14">TMW 1.481</strain>
    </source>
</reference>
<evidence type="ECO:0000256" key="8">
    <source>
        <dbReference type="ARBA" id="ARBA00023125"/>
    </source>
</evidence>
<dbReference type="EC" id="3.6.4.-" evidence="9"/>
<keyword evidence="2 9" id="KW-0699">rRNA-binding</keyword>
<dbReference type="PROSITE" id="PS50828">
    <property type="entry name" value="SMR"/>
    <property type="match status" value="1"/>
</dbReference>
<dbReference type="SUPFAM" id="SSF160443">
    <property type="entry name" value="SMR domain-like"/>
    <property type="match status" value="1"/>
</dbReference>
<gene>
    <name evidence="9" type="primary">mutS2</name>
    <name evidence="9" type="synonym">rqcU</name>
    <name evidence="13" type="ORF">AYR59_06320</name>
</gene>
<dbReference type="InterPro" id="IPR000432">
    <property type="entry name" value="DNA_mismatch_repair_MutS_C"/>
</dbReference>
<dbReference type="SUPFAM" id="SSF48334">
    <property type="entry name" value="DNA repair protein MutS, domain III"/>
    <property type="match status" value="1"/>
</dbReference>
<comment type="subunit">
    <text evidence="9">Homodimer. Binds to stalled ribosomes, contacting rRNA.</text>
</comment>
<dbReference type="PIRSF" id="PIRSF005814">
    <property type="entry name" value="MutS_YshD"/>
    <property type="match status" value="1"/>
</dbReference>
<keyword evidence="1 9" id="KW-0540">Nuclease</keyword>
<dbReference type="FunFam" id="3.40.50.300:FF:000830">
    <property type="entry name" value="Endonuclease MutS2"/>
    <property type="match status" value="1"/>
</dbReference>
<dbReference type="InterPro" id="IPR046893">
    <property type="entry name" value="MSSS"/>
</dbReference>
<evidence type="ECO:0000256" key="5">
    <source>
        <dbReference type="ARBA" id="ARBA00022801"/>
    </source>
</evidence>
<dbReference type="EC" id="3.1.-.-" evidence="9"/>
<keyword evidence="10" id="KW-0175">Coiled coil</keyword>
<evidence type="ECO:0000256" key="11">
    <source>
        <dbReference type="SAM" id="MobiDB-lite"/>
    </source>
</evidence>
<feature type="domain" description="Smr" evidence="12">
    <location>
        <begin position="710"/>
        <end position="785"/>
    </location>
</feature>
<feature type="binding site" evidence="9">
    <location>
        <begin position="334"/>
        <end position="341"/>
    </location>
    <ligand>
        <name>ATP</name>
        <dbReference type="ChEBI" id="CHEBI:30616"/>
    </ligand>
</feature>
<dbReference type="GeneID" id="61250453"/>
<dbReference type="Gene3D" id="3.40.50.300">
    <property type="entry name" value="P-loop containing nucleotide triphosphate hydrolases"/>
    <property type="match status" value="1"/>
</dbReference>
<dbReference type="InterPro" id="IPR036063">
    <property type="entry name" value="Smr_dom_sf"/>
</dbReference>
<evidence type="ECO:0000256" key="10">
    <source>
        <dbReference type="SAM" id="Coils"/>
    </source>
</evidence>
<keyword evidence="6 9" id="KW-0067">ATP-binding</keyword>